<dbReference type="PANTHER" id="PTHR34474:SF2">
    <property type="entry name" value="SIGNAL TRANSDUCTION PROTEIN TRAP"/>
    <property type="match status" value="1"/>
</dbReference>
<dbReference type="EMBL" id="JAUSTZ010000001">
    <property type="protein sequence ID" value="MDQ0224248.1"/>
    <property type="molecule type" value="Genomic_DNA"/>
</dbReference>
<keyword evidence="2" id="KW-0503">Monooxygenase</keyword>
<proteinExistence type="predicted"/>
<dbReference type="SUPFAM" id="SSF54909">
    <property type="entry name" value="Dimeric alpha+beta barrel"/>
    <property type="match status" value="1"/>
</dbReference>
<comment type="caution">
    <text evidence="2">The sequence shown here is derived from an EMBL/GenBank/DDBJ whole genome shotgun (WGS) entry which is preliminary data.</text>
</comment>
<dbReference type="InterPro" id="IPR050404">
    <property type="entry name" value="Heme-degrading_MO"/>
</dbReference>
<gene>
    <name evidence="2" type="ORF">J2S02_000570</name>
</gene>
<dbReference type="PANTHER" id="PTHR34474">
    <property type="entry name" value="SIGNAL TRANSDUCTION PROTEIN TRAP"/>
    <property type="match status" value="1"/>
</dbReference>
<sequence length="163" mass="18842">MLYITYGTVHYLIKLVEAHPDLNLRLMTNENTGILFHETDGKTIFNEPKSYEVLDSNGSLTAGSFAVFHHIPVSHEGKPLFEKLFSDRARIIEKQQGFSAIRVLRPTKNDTYIILTLWEKEQYYKAWVESDSYNAAYHKGLQEKSSFLQPSFVKKYYAISLEA</sequence>
<evidence type="ECO:0000313" key="3">
    <source>
        <dbReference type="Proteomes" id="UP001232245"/>
    </source>
</evidence>
<dbReference type="InterPro" id="IPR011008">
    <property type="entry name" value="Dimeric_a/b-barrel"/>
</dbReference>
<dbReference type="Gene3D" id="3.30.70.100">
    <property type="match status" value="1"/>
</dbReference>
<feature type="domain" description="ABM" evidence="1">
    <location>
        <begin position="65"/>
        <end position="152"/>
    </location>
</feature>
<dbReference type="Pfam" id="PF03992">
    <property type="entry name" value="ABM"/>
    <property type="match status" value="1"/>
</dbReference>
<dbReference type="PROSITE" id="PS51725">
    <property type="entry name" value="ABM"/>
    <property type="match status" value="1"/>
</dbReference>
<organism evidence="2 3">
    <name type="scientific">Metabacillus niabensis</name>
    <dbReference type="NCBI Taxonomy" id="324854"/>
    <lineage>
        <taxon>Bacteria</taxon>
        <taxon>Bacillati</taxon>
        <taxon>Bacillota</taxon>
        <taxon>Bacilli</taxon>
        <taxon>Bacillales</taxon>
        <taxon>Bacillaceae</taxon>
        <taxon>Metabacillus</taxon>
    </lineage>
</organism>
<protein>
    <submittedName>
        <fullName evidence="2">Heme-degrading monooxygenase HmoA</fullName>
    </submittedName>
</protein>
<keyword evidence="2" id="KW-0560">Oxidoreductase</keyword>
<dbReference type="InterPro" id="IPR007138">
    <property type="entry name" value="ABM_dom"/>
</dbReference>
<reference evidence="2 3" key="1">
    <citation type="submission" date="2023-07" db="EMBL/GenBank/DDBJ databases">
        <title>Genomic Encyclopedia of Type Strains, Phase IV (KMG-IV): sequencing the most valuable type-strain genomes for metagenomic binning, comparative biology and taxonomic classification.</title>
        <authorList>
            <person name="Goeker M."/>
        </authorList>
    </citation>
    <scope>NUCLEOTIDE SEQUENCE [LARGE SCALE GENOMIC DNA]</scope>
    <source>
        <strain evidence="2 3">DSM 17723</strain>
    </source>
</reference>
<name>A0ABT9YW77_9BACI</name>
<evidence type="ECO:0000313" key="2">
    <source>
        <dbReference type="EMBL" id="MDQ0224248.1"/>
    </source>
</evidence>
<evidence type="ECO:0000259" key="1">
    <source>
        <dbReference type="PROSITE" id="PS51725"/>
    </source>
</evidence>
<dbReference type="Proteomes" id="UP001232245">
    <property type="component" value="Unassembled WGS sequence"/>
</dbReference>
<accession>A0ABT9YW77</accession>
<dbReference type="GO" id="GO:0004497">
    <property type="term" value="F:monooxygenase activity"/>
    <property type="evidence" value="ECO:0007669"/>
    <property type="project" value="UniProtKB-KW"/>
</dbReference>
<keyword evidence="3" id="KW-1185">Reference proteome</keyword>
<dbReference type="RefSeq" id="WP_233452215.1">
    <property type="nucleotide sequence ID" value="NZ_CADEPK010000184.1"/>
</dbReference>